<keyword evidence="5" id="KW-1185">Reference proteome</keyword>
<dbReference type="Pfam" id="PF13559">
    <property type="entry name" value="DUF4129"/>
    <property type="match status" value="1"/>
</dbReference>
<feature type="transmembrane region" description="Helical" evidence="2">
    <location>
        <begin position="64"/>
        <end position="89"/>
    </location>
</feature>
<proteinExistence type="predicted"/>
<organism evidence="4 5">
    <name type="scientific">Lederbergia wuyishanensis</name>
    <dbReference type="NCBI Taxonomy" id="1347903"/>
    <lineage>
        <taxon>Bacteria</taxon>
        <taxon>Bacillati</taxon>
        <taxon>Bacillota</taxon>
        <taxon>Bacilli</taxon>
        <taxon>Bacillales</taxon>
        <taxon>Bacillaceae</taxon>
        <taxon>Lederbergia</taxon>
    </lineage>
</organism>
<evidence type="ECO:0000256" key="2">
    <source>
        <dbReference type="SAM" id="Phobius"/>
    </source>
</evidence>
<feature type="transmembrane region" description="Helical" evidence="2">
    <location>
        <begin position="7"/>
        <end position="23"/>
    </location>
</feature>
<dbReference type="PANTHER" id="PTHR42736:SF1">
    <property type="entry name" value="PROTEIN-GLUTAMINE GAMMA-GLUTAMYLTRANSFERASE"/>
    <property type="match status" value="1"/>
</dbReference>
<evidence type="ECO:0000256" key="1">
    <source>
        <dbReference type="SAM" id="MobiDB-lite"/>
    </source>
</evidence>
<evidence type="ECO:0000259" key="3">
    <source>
        <dbReference type="SMART" id="SM00460"/>
    </source>
</evidence>
<dbReference type="InterPro" id="IPR038765">
    <property type="entry name" value="Papain-like_cys_pep_sf"/>
</dbReference>
<dbReference type="SUPFAM" id="SSF54001">
    <property type="entry name" value="Cysteine proteinases"/>
    <property type="match status" value="1"/>
</dbReference>
<feature type="transmembrane region" description="Helical" evidence="2">
    <location>
        <begin position="195"/>
        <end position="215"/>
    </location>
</feature>
<evidence type="ECO:0000313" key="4">
    <source>
        <dbReference type="EMBL" id="MDQ0344068.1"/>
    </source>
</evidence>
<accession>A0ABU0D6T1</accession>
<evidence type="ECO:0000313" key="5">
    <source>
        <dbReference type="Proteomes" id="UP001232343"/>
    </source>
</evidence>
<feature type="compositionally biased region" description="Polar residues" evidence="1">
    <location>
        <begin position="556"/>
        <end position="566"/>
    </location>
</feature>
<protein>
    <submittedName>
        <fullName evidence="4">Transglutaminase-like putative cysteine protease</fullName>
    </submittedName>
</protein>
<feature type="domain" description="Transglutaminase-like" evidence="3">
    <location>
        <begin position="464"/>
        <end position="539"/>
    </location>
</feature>
<keyword evidence="2" id="KW-0472">Membrane</keyword>
<dbReference type="InterPro" id="IPR021878">
    <property type="entry name" value="TgpA_N"/>
</dbReference>
<dbReference type="InterPro" id="IPR025403">
    <property type="entry name" value="TgpA-like_C"/>
</dbReference>
<dbReference type="InterPro" id="IPR052901">
    <property type="entry name" value="Bact_TGase-like"/>
</dbReference>
<feature type="compositionally biased region" description="Basic and acidic residues" evidence="1">
    <location>
        <begin position="569"/>
        <end position="587"/>
    </location>
</feature>
<dbReference type="Pfam" id="PF01841">
    <property type="entry name" value="Transglut_core"/>
    <property type="match status" value="1"/>
</dbReference>
<name>A0ABU0D6T1_9BACI</name>
<dbReference type="InterPro" id="IPR002931">
    <property type="entry name" value="Transglutaminase-like"/>
</dbReference>
<dbReference type="RefSeq" id="WP_244682351.1">
    <property type="nucleotide sequence ID" value="NZ_JALIRM010000011.1"/>
</dbReference>
<feature type="transmembrane region" description="Helical" evidence="2">
    <location>
        <begin position="138"/>
        <end position="157"/>
    </location>
</feature>
<dbReference type="EMBL" id="JAUSUO010000008">
    <property type="protein sequence ID" value="MDQ0344068.1"/>
    <property type="molecule type" value="Genomic_DNA"/>
</dbReference>
<feature type="transmembrane region" description="Helical" evidence="2">
    <location>
        <begin position="109"/>
        <end position="131"/>
    </location>
</feature>
<keyword evidence="2" id="KW-1133">Transmembrane helix</keyword>
<feature type="transmembrane region" description="Helical" evidence="2">
    <location>
        <begin position="606"/>
        <end position="624"/>
    </location>
</feature>
<dbReference type="Gene3D" id="3.10.620.30">
    <property type="match status" value="1"/>
</dbReference>
<sequence>MNKNFQSTLILYILGFFLVWEWIRPLDQITHTGEIHYFVIFIAASLSLNILPVYTWFRQLLKTGLIIVFLYIVFGRGHTTFTEWIYVFFNDIYMNVKMLLSWNVDDLSDMFRTLLFFVLLWIMTYLLSYWLMIRKRIFIFYIMTILYVTVLDTFTVYNAEWAIVRIVGIGFALLGILFFQRLLEKEQIRNRSNLLSKWVIPLIVMIVASVFIGYASPKAGPIWPDPVPFIQSKAENVFPRQSGVSRIGYSPNDSKLGGPFLGDNRVVFIVKTPTKQYWKVETKDEYTGKGWEKIGEPGHGQFLSGDIYKLNPSDEPVRKARFDFKITYPHIVLPYGFLSVYGNEDGYFKFDSGEKLESFDADNNPTKLKQYEIDYVRTAFSLKEMRETHSTSDLDYVFTLRYTQVPKTLPDRVRDLAEEITKDHDNFYDKAKAIERYFKSGEFVYDQTDVAIPEEDQDYVDQFLFDTKIGYCDNFSTSMVVMLRSIGIPARWAKGYAAGQYYGETDGTDRVYKVTNNEAHSWVEVFFPTQGWVPFEPTIGFTSFATVLNDEKKDTTPITPAIQPSNPVDLEKKENLEKENNKQVKKDKTTRKSTAKVSSFIGESKYIIILIIFLAIVIVSWLYWQRSKWIPYVLLWKYKGKNSSDTLVHAYEELLKQLDRFGVKRNIGQTLREYANYVDFHFDTKDMSTLTQCYERAIYRGDTLESEWEYASELWENLIKKTTG</sequence>
<dbReference type="Pfam" id="PF11992">
    <property type="entry name" value="TgpA_N"/>
    <property type="match status" value="1"/>
</dbReference>
<dbReference type="SMART" id="SM00460">
    <property type="entry name" value="TGc"/>
    <property type="match status" value="1"/>
</dbReference>
<dbReference type="Proteomes" id="UP001232343">
    <property type="component" value="Unassembled WGS sequence"/>
</dbReference>
<keyword evidence="2" id="KW-0812">Transmembrane</keyword>
<feature type="transmembrane region" description="Helical" evidence="2">
    <location>
        <begin position="35"/>
        <end position="57"/>
    </location>
</feature>
<feature type="region of interest" description="Disordered" evidence="1">
    <location>
        <begin position="555"/>
        <end position="589"/>
    </location>
</feature>
<dbReference type="PANTHER" id="PTHR42736">
    <property type="entry name" value="PROTEIN-GLUTAMINE GAMMA-GLUTAMYLTRANSFERASE"/>
    <property type="match status" value="1"/>
</dbReference>
<reference evidence="4 5" key="1">
    <citation type="submission" date="2023-07" db="EMBL/GenBank/DDBJ databases">
        <title>Genomic Encyclopedia of Type Strains, Phase IV (KMG-IV): sequencing the most valuable type-strain genomes for metagenomic binning, comparative biology and taxonomic classification.</title>
        <authorList>
            <person name="Goeker M."/>
        </authorList>
    </citation>
    <scope>NUCLEOTIDE SEQUENCE [LARGE SCALE GENOMIC DNA]</scope>
    <source>
        <strain evidence="4 5">DSM 27848</strain>
    </source>
</reference>
<gene>
    <name evidence="4" type="ORF">J2S14_002909</name>
</gene>
<feature type="transmembrane region" description="Helical" evidence="2">
    <location>
        <begin position="163"/>
        <end position="183"/>
    </location>
</feature>
<comment type="caution">
    <text evidence="4">The sequence shown here is derived from an EMBL/GenBank/DDBJ whole genome shotgun (WGS) entry which is preliminary data.</text>
</comment>